<evidence type="ECO:0000313" key="2">
    <source>
        <dbReference type="EMBL" id="RIT36885.1"/>
    </source>
</evidence>
<feature type="region of interest" description="Disordered" evidence="1">
    <location>
        <begin position="146"/>
        <end position="193"/>
    </location>
</feature>
<comment type="caution">
    <text evidence="2">The sequence shown here is derived from an EMBL/GenBank/DDBJ whole genome shotgun (WGS) entry which is preliminary data.</text>
</comment>
<sequence>MLPPGAPSDPIFKRYPVVVTKPIYIPLADDRSCIGKETQKRLIAWISGISVEVKARQPLDVWAMGVMRQNINGETYDVEVIFAAFENIKYSELVEMAAVFKLWEPENLILDEGRYPPLNAFVPTAEMVRNSIGYASKIKEAKAKNPDFNTWRHDGEAQSAPRHAAADTAAAGATSTTVAQAEDKDGGDIEGWL</sequence>
<evidence type="ECO:0000313" key="3">
    <source>
        <dbReference type="Proteomes" id="UP000284557"/>
    </source>
</evidence>
<feature type="compositionally biased region" description="Basic and acidic residues" evidence="1">
    <location>
        <begin position="146"/>
        <end position="156"/>
    </location>
</feature>
<dbReference type="EMBL" id="QXBN01000012">
    <property type="protein sequence ID" value="RIT36885.1"/>
    <property type="molecule type" value="Genomic_DNA"/>
</dbReference>
<proteinExistence type="predicted"/>
<dbReference type="AlphaFoldDB" id="A0ABD7HM34"/>
<name>A0ABD7HM34_9MYCO</name>
<protein>
    <submittedName>
        <fullName evidence="2">Uncharacterized protein</fullName>
    </submittedName>
</protein>
<dbReference type="Proteomes" id="UP000284557">
    <property type="component" value="Unassembled WGS sequence"/>
</dbReference>
<organism evidence="2 3">
    <name type="scientific">Mycobacteroides abscessus</name>
    <dbReference type="NCBI Taxonomy" id="36809"/>
    <lineage>
        <taxon>Bacteria</taxon>
        <taxon>Bacillati</taxon>
        <taxon>Actinomycetota</taxon>
        <taxon>Actinomycetes</taxon>
        <taxon>Mycobacteriales</taxon>
        <taxon>Mycobacteriaceae</taxon>
        <taxon>Mycobacteroides</taxon>
    </lineage>
</organism>
<reference evidence="2 3" key="1">
    <citation type="submission" date="2018-08" db="EMBL/GenBank/DDBJ databases">
        <title>Linezolid Resistance in Mycobacterium abscessus: MIC Distribution and Comprehensive Investigation of Resistance Mechanisms.</title>
        <authorList>
            <person name="Ye M."/>
            <person name="Xu L."/>
            <person name="Zou Y."/>
            <person name="Li B."/>
            <person name="Guo Q."/>
            <person name="Zhang Y."/>
            <person name="Zhan M."/>
            <person name="Xu B."/>
            <person name="Yu F."/>
            <person name="Zhang Z."/>
            <person name="Chu H."/>
        </authorList>
    </citation>
    <scope>NUCLEOTIDE SEQUENCE [LARGE SCALE GENOMIC DNA]</scope>
    <source>
        <strain evidence="2 3">G143</strain>
    </source>
</reference>
<evidence type="ECO:0000256" key="1">
    <source>
        <dbReference type="SAM" id="MobiDB-lite"/>
    </source>
</evidence>
<feature type="compositionally biased region" description="Low complexity" evidence="1">
    <location>
        <begin position="160"/>
        <end position="180"/>
    </location>
</feature>
<gene>
    <name evidence="2" type="ORF">D2E76_16685</name>
</gene>
<accession>A0ABD7HM34</accession>